<dbReference type="AlphaFoldDB" id="A0A179G5C6"/>
<dbReference type="GO" id="GO:0016491">
    <property type="term" value="F:oxidoreductase activity"/>
    <property type="evidence" value="ECO:0007669"/>
    <property type="project" value="UniProtKB-KW"/>
</dbReference>
<keyword evidence="2" id="KW-0560">Oxidoreductase</keyword>
<comment type="similarity">
    <text evidence="1">Belongs to the short-chain dehydrogenases/reductases (SDR) family.</text>
</comment>
<dbReference type="Proteomes" id="UP000078397">
    <property type="component" value="Unassembled WGS sequence"/>
</dbReference>
<evidence type="ECO:0000313" key="4">
    <source>
        <dbReference type="Proteomes" id="UP000078397"/>
    </source>
</evidence>
<organism evidence="3 4">
    <name type="scientific">Pochonia chlamydosporia 170</name>
    <dbReference type="NCBI Taxonomy" id="1380566"/>
    <lineage>
        <taxon>Eukaryota</taxon>
        <taxon>Fungi</taxon>
        <taxon>Dikarya</taxon>
        <taxon>Ascomycota</taxon>
        <taxon>Pezizomycotina</taxon>
        <taxon>Sordariomycetes</taxon>
        <taxon>Hypocreomycetidae</taxon>
        <taxon>Hypocreales</taxon>
        <taxon>Clavicipitaceae</taxon>
        <taxon>Pochonia</taxon>
    </lineage>
</organism>
<dbReference type="KEGG" id="pchm:VFPPC_12803"/>
<sequence length="344" mass="37190">MTPPGSILVTGANGGLGSAIVAHIVKDAHLAKYTGLYSVRIADSATQLSAALAKAPDTHHHETLEVDLASIASVKSLAMDINNRVSKGELAPIRALILNAGYQDHLALTMTDDGFETTWQVNYLANFILTLLLLESIDKKNGTILFVASWAHDVDDARNETGGFAPYKDPKWRDMFPSPELLASGNWSTPADESGPYPGQRRYGASKLCAVMHMHELAERIARDQSLSGISVVGLDPGGMGTGLTRKSSLKMRLMMKAIPLFAAYTVGSDPNGTLRPTWKSAADVIRACFEIDLPKDKALYLNGTDQIETAKDSKDSLKRKQLWEYGVKVTGIGPNDTALHELS</sequence>
<reference evidence="3 4" key="1">
    <citation type="journal article" date="2016" name="PLoS Pathog.">
        <title>Biosynthesis of antibiotic leucinostatins in bio-control fungus Purpureocillium lilacinum and their inhibition on phytophthora revealed by genome mining.</title>
        <authorList>
            <person name="Wang G."/>
            <person name="Liu Z."/>
            <person name="Lin R."/>
            <person name="Li E."/>
            <person name="Mao Z."/>
            <person name="Ling J."/>
            <person name="Yang Y."/>
            <person name="Yin W.B."/>
            <person name="Xie B."/>
        </authorList>
    </citation>
    <scope>NUCLEOTIDE SEQUENCE [LARGE SCALE GENOMIC DNA]</scope>
    <source>
        <strain evidence="3">170</strain>
    </source>
</reference>
<dbReference type="InterPro" id="IPR002347">
    <property type="entry name" value="SDR_fam"/>
</dbReference>
<dbReference type="EMBL" id="LSBJ02000001">
    <property type="protein sequence ID" value="OAQ72591.1"/>
    <property type="molecule type" value="Genomic_DNA"/>
</dbReference>
<name>A0A179G5C6_METCM</name>
<dbReference type="PANTHER" id="PTHR24320">
    <property type="entry name" value="RETINOL DEHYDROGENASE"/>
    <property type="match status" value="1"/>
</dbReference>
<dbReference type="OrthoDB" id="191139at2759"/>
<evidence type="ECO:0000256" key="1">
    <source>
        <dbReference type="ARBA" id="ARBA00006484"/>
    </source>
</evidence>
<proteinExistence type="inferred from homology"/>
<dbReference type="STRING" id="1380566.A0A179G5C6"/>
<accession>A0A179G5C6</accession>
<keyword evidence="4" id="KW-1185">Reference proteome</keyword>
<dbReference type="RefSeq" id="XP_018148674.1">
    <property type="nucleotide sequence ID" value="XM_018290580.1"/>
</dbReference>
<evidence type="ECO:0000313" key="3">
    <source>
        <dbReference type="EMBL" id="OAQ72591.1"/>
    </source>
</evidence>
<dbReference type="GeneID" id="28854574"/>
<dbReference type="InterPro" id="IPR036291">
    <property type="entry name" value="NAD(P)-bd_dom_sf"/>
</dbReference>
<dbReference type="Gene3D" id="3.40.50.720">
    <property type="entry name" value="NAD(P)-binding Rossmann-like Domain"/>
    <property type="match status" value="1"/>
</dbReference>
<dbReference type="Pfam" id="PF00106">
    <property type="entry name" value="adh_short"/>
    <property type="match status" value="1"/>
</dbReference>
<dbReference type="PANTHER" id="PTHR24320:SF152">
    <property type="entry name" value="SHORT-CHAIN DEHYDROGENASE_REDUCTASE FAMILY PROTEIN"/>
    <property type="match status" value="1"/>
</dbReference>
<dbReference type="SUPFAM" id="SSF51735">
    <property type="entry name" value="NAD(P)-binding Rossmann-fold domains"/>
    <property type="match status" value="1"/>
</dbReference>
<protein>
    <submittedName>
        <fullName evidence="3">Short-chain protein</fullName>
    </submittedName>
</protein>
<dbReference type="PRINTS" id="PR00081">
    <property type="entry name" value="GDHRDH"/>
</dbReference>
<evidence type="ECO:0000256" key="2">
    <source>
        <dbReference type="ARBA" id="ARBA00023002"/>
    </source>
</evidence>
<gene>
    <name evidence="3" type="ORF">VFPPC_12803</name>
</gene>
<comment type="caution">
    <text evidence="3">The sequence shown here is derived from an EMBL/GenBank/DDBJ whole genome shotgun (WGS) entry which is preliminary data.</text>
</comment>